<dbReference type="RefSeq" id="WP_085052880.1">
    <property type="nucleotide sequence ID" value="NZ_LNQR01000080.1"/>
</dbReference>
<feature type="domain" description="Dual OB-containing" evidence="1">
    <location>
        <begin position="20"/>
        <end position="232"/>
    </location>
</feature>
<protein>
    <recommendedName>
        <fullName evidence="1">Dual OB-containing domain-containing protein</fullName>
    </recommendedName>
</protein>
<keyword evidence="3" id="KW-1185">Reference proteome</keyword>
<dbReference type="Pfam" id="PF22557">
    <property type="entry name" value="DuOB"/>
    <property type="match status" value="1"/>
</dbReference>
<reference evidence="2 3" key="1">
    <citation type="submission" date="2015-11" db="EMBL/GenBank/DDBJ databases">
        <authorList>
            <person name="Lin W."/>
        </authorList>
    </citation>
    <scope>NUCLEOTIDE SEQUENCE [LARGE SCALE GENOMIC DNA]</scope>
    <source>
        <strain evidence="2 3">HCH-1</strain>
    </source>
</reference>
<dbReference type="InterPro" id="IPR054335">
    <property type="entry name" value="DuOB_dom"/>
</dbReference>
<dbReference type="EMBL" id="LNQR01000080">
    <property type="protein sequence ID" value="KWT83005.1"/>
    <property type="molecule type" value="Genomic_DNA"/>
</dbReference>
<evidence type="ECO:0000313" key="3">
    <source>
        <dbReference type="Proteomes" id="UP000060487"/>
    </source>
</evidence>
<gene>
    <name evidence="2" type="ORF">ASN18_2279</name>
</gene>
<evidence type="ECO:0000259" key="1">
    <source>
        <dbReference type="Pfam" id="PF22557"/>
    </source>
</evidence>
<sequence>MEKSYTYKRTTVHVLITDLTYMKNGMCIAGVNLDNFKNIRPVLFSGHIQMPFIEKNNIFPCAICTFEGMPKINASPPHTEDFSVNDNVVFRRFISQSEWFDILRHCSSKSLPERLNSSIREDKWITPGTDVPSLSLIEPEGRPAISSITNGTSPDIRASFISGGREFCLKVNDKQLTDYLSNRLRLPPINSIAEKQFISEINDELFSKDTYNYVRIGLTRPYQERCWLQINGMYSGRSDVMIRKLTPEKNPTL</sequence>
<evidence type="ECO:0000313" key="2">
    <source>
        <dbReference type="EMBL" id="KWT83005.1"/>
    </source>
</evidence>
<dbReference type="Proteomes" id="UP000060487">
    <property type="component" value="Unassembled WGS sequence"/>
</dbReference>
<accession>A0ABR5SDH1</accession>
<comment type="caution">
    <text evidence="2">The sequence shown here is derived from an EMBL/GenBank/DDBJ whole genome shotgun (WGS) entry which is preliminary data.</text>
</comment>
<organism evidence="2 3">
    <name type="scientific">Candidatus Magnetominusculus xianensis</name>
    <dbReference type="NCBI Taxonomy" id="1748249"/>
    <lineage>
        <taxon>Bacteria</taxon>
        <taxon>Pseudomonadati</taxon>
        <taxon>Nitrospirota</taxon>
        <taxon>Nitrospiria</taxon>
        <taxon>Nitrospirales</taxon>
        <taxon>Nitrospiraceae</taxon>
        <taxon>Candidatus Magnetominusculus</taxon>
    </lineage>
</organism>
<name>A0ABR5SDH1_9BACT</name>
<proteinExistence type="predicted"/>